<gene>
    <name evidence="1" type="ORF">EVA92_00930</name>
</gene>
<dbReference type="Proteomes" id="UP000315825">
    <property type="component" value="Unassembled WGS sequence"/>
</dbReference>
<organism evidence="1 2">
    <name type="scientific">SAR86 cluster bacterium</name>
    <dbReference type="NCBI Taxonomy" id="2030880"/>
    <lineage>
        <taxon>Bacteria</taxon>
        <taxon>Pseudomonadati</taxon>
        <taxon>Pseudomonadota</taxon>
        <taxon>Gammaproteobacteria</taxon>
        <taxon>SAR86 cluster</taxon>
    </lineage>
</organism>
<dbReference type="PROSITE" id="PS51257">
    <property type="entry name" value="PROKAR_LIPOPROTEIN"/>
    <property type="match status" value="1"/>
</dbReference>
<dbReference type="EMBL" id="SHBE01000001">
    <property type="protein sequence ID" value="RZO27339.1"/>
    <property type="molecule type" value="Genomic_DNA"/>
</dbReference>
<evidence type="ECO:0000313" key="2">
    <source>
        <dbReference type="Proteomes" id="UP000315825"/>
    </source>
</evidence>
<reference evidence="1 2" key="1">
    <citation type="submission" date="2019-02" db="EMBL/GenBank/DDBJ databases">
        <title>Prokaryotic population dynamics and viral predation in marine succession experiment using metagenomics: the confinement effect.</title>
        <authorList>
            <person name="Haro-Moreno J.M."/>
            <person name="Rodriguez-Valera F."/>
            <person name="Lopez-Perez M."/>
        </authorList>
    </citation>
    <scope>NUCLEOTIDE SEQUENCE [LARGE SCALE GENOMIC DNA]</scope>
    <source>
        <strain evidence="1">MED-G159</strain>
    </source>
</reference>
<proteinExistence type="predicted"/>
<protein>
    <submittedName>
        <fullName evidence="1">Uncharacterized protein</fullName>
    </submittedName>
</protein>
<accession>A0A520N1H4</accession>
<sequence>MLKNCSKYLFYILLISGCASINEASNKDIISSDKSNFKFTSVTNLSSISLDNRYAGEYIFLIPEIKDHQSFNMYYQLGILKAYSDLKIDNNLRFVDENTFDEQNFENAFFIGPFKTSLVKKLERNSILENFLFMNLTSQGDFIAPSSRSQINFIEKFLETSYQNQINLIGNENQIKNFQELSKGQYPNIKKGVKLFLSSSPERDIPSILKINESHARFQILNNKNSQDFNFTPRARKDFKNILLAPETEEELYEYSSLIRFHYGLDYNIYSLSYNLNKITNESELEIHGINIIDVSYISPYGFDLDKNRSFSTGYDAMLISFARKNRVYGEIRGLSGIYYLDSTGLSKNAYLN</sequence>
<dbReference type="AlphaFoldDB" id="A0A520N1H4"/>
<name>A0A520N1H4_9GAMM</name>
<evidence type="ECO:0000313" key="1">
    <source>
        <dbReference type="EMBL" id="RZO27339.1"/>
    </source>
</evidence>
<comment type="caution">
    <text evidence="1">The sequence shown here is derived from an EMBL/GenBank/DDBJ whole genome shotgun (WGS) entry which is preliminary data.</text>
</comment>